<dbReference type="InterPro" id="IPR006442">
    <property type="entry name" value="Antitoxin_Phd/YefM"/>
</dbReference>
<dbReference type="EMBL" id="LGTE01000033">
    <property type="protein sequence ID" value="KNZ68375.1"/>
    <property type="molecule type" value="Genomic_DNA"/>
</dbReference>
<dbReference type="RefSeq" id="WP_013119436.1">
    <property type="nucleotide sequence ID" value="NZ_LGTE01000033.1"/>
</dbReference>
<evidence type="ECO:0000256" key="1">
    <source>
        <dbReference type="ARBA" id="ARBA00009981"/>
    </source>
</evidence>
<keyword evidence="4" id="KW-1185">Reference proteome</keyword>
<comment type="similarity">
    <text evidence="1 2">Belongs to the phD/YefM antitoxin family.</text>
</comment>
<dbReference type="InterPro" id="IPR036165">
    <property type="entry name" value="YefM-like_sf"/>
</dbReference>
<reference evidence="4" key="1">
    <citation type="submission" date="2015-07" db="EMBL/GenBank/DDBJ databases">
        <title>Complete Genome of Thermincola ferriacetica strain Z-0001T.</title>
        <authorList>
            <person name="Lusk B."/>
            <person name="Badalamenti J.P."/>
            <person name="Parameswaran P."/>
            <person name="Bond D.R."/>
            <person name="Torres C.I."/>
        </authorList>
    </citation>
    <scope>NUCLEOTIDE SEQUENCE [LARGE SCALE GENOMIC DNA]</scope>
    <source>
        <strain evidence="4">Z-0001</strain>
    </source>
</reference>
<evidence type="ECO:0000313" key="3">
    <source>
        <dbReference type="EMBL" id="KNZ68375.1"/>
    </source>
</evidence>
<dbReference type="Proteomes" id="UP000037175">
    <property type="component" value="Unassembled WGS sequence"/>
</dbReference>
<comment type="function">
    <text evidence="2">Antitoxin component of a type II toxin-antitoxin (TA) system.</text>
</comment>
<dbReference type="Pfam" id="PF02604">
    <property type="entry name" value="PhdYeFM_antitox"/>
    <property type="match status" value="1"/>
</dbReference>
<accession>A0A0L6VYN5</accession>
<protein>
    <recommendedName>
        <fullName evidence="2">Antitoxin</fullName>
    </recommendedName>
</protein>
<evidence type="ECO:0000313" key="4">
    <source>
        <dbReference type="Proteomes" id="UP000037175"/>
    </source>
</evidence>
<evidence type="ECO:0000256" key="2">
    <source>
        <dbReference type="RuleBase" id="RU362080"/>
    </source>
</evidence>
<name>A0A0L6VYN5_9FIRM</name>
<dbReference type="AlphaFoldDB" id="A0A0L6VYN5"/>
<comment type="caution">
    <text evidence="3">The sequence shown here is derived from an EMBL/GenBank/DDBJ whole genome shotgun (WGS) entry which is preliminary data.</text>
</comment>
<sequence>MPNIKPISDLRNYNEVLRCIEEGSPVFLTKNGRGRYVVMDMQEYEKMQAKLKLLTELAKGEKAGRENGWLTIDELEASLGVTNG</sequence>
<dbReference type="NCBIfam" id="TIGR01552">
    <property type="entry name" value="phd_fam"/>
    <property type="match status" value="1"/>
</dbReference>
<dbReference type="PATRIC" id="fig|281456.6.peg.3213"/>
<gene>
    <name evidence="3" type="ORF">Tfer_3068</name>
</gene>
<dbReference type="SUPFAM" id="SSF143120">
    <property type="entry name" value="YefM-like"/>
    <property type="match status" value="1"/>
</dbReference>
<dbReference type="Gene3D" id="3.40.1620.10">
    <property type="entry name" value="YefM-like domain"/>
    <property type="match status" value="1"/>
</dbReference>
<proteinExistence type="inferred from homology"/>
<organism evidence="3 4">
    <name type="scientific">Thermincola ferriacetica</name>
    <dbReference type="NCBI Taxonomy" id="281456"/>
    <lineage>
        <taxon>Bacteria</taxon>
        <taxon>Bacillati</taxon>
        <taxon>Bacillota</taxon>
        <taxon>Clostridia</taxon>
        <taxon>Eubacteriales</taxon>
        <taxon>Thermincolaceae</taxon>
        <taxon>Thermincola</taxon>
    </lineage>
</organism>